<keyword evidence="1" id="KW-0812">Transmembrane</keyword>
<dbReference type="AlphaFoldDB" id="A0A4V2UJR1"/>
<dbReference type="EMBL" id="SLZR01000007">
    <property type="protein sequence ID" value="TCS41096.1"/>
    <property type="molecule type" value="Genomic_DNA"/>
</dbReference>
<name>A0A4V2UJR1_9GAMM</name>
<dbReference type="Proteomes" id="UP000295793">
    <property type="component" value="Unassembled WGS sequence"/>
</dbReference>
<keyword evidence="3" id="KW-1185">Reference proteome</keyword>
<evidence type="ECO:0000313" key="3">
    <source>
        <dbReference type="Proteomes" id="UP000295793"/>
    </source>
</evidence>
<comment type="caution">
    <text evidence="2">The sequence shown here is derived from an EMBL/GenBank/DDBJ whole genome shotgun (WGS) entry which is preliminary data.</text>
</comment>
<organism evidence="2 3">
    <name type="scientific">Reinekea marinisedimentorum</name>
    <dbReference type="NCBI Taxonomy" id="230495"/>
    <lineage>
        <taxon>Bacteria</taxon>
        <taxon>Pseudomonadati</taxon>
        <taxon>Pseudomonadota</taxon>
        <taxon>Gammaproteobacteria</taxon>
        <taxon>Oceanospirillales</taxon>
        <taxon>Saccharospirillaceae</taxon>
        <taxon>Reinekea</taxon>
    </lineage>
</organism>
<reference evidence="2 3" key="1">
    <citation type="submission" date="2019-03" db="EMBL/GenBank/DDBJ databases">
        <title>Genomic Encyclopedia of Archaeal and Bacterial Type Strains, Phase II (KMG-II): from individual species to whole genera.</title>
        <authorList>
            <person name="Goeker M."/>
        </authorList>
    </citation>
    <scope>NUCLEOTIDE SEQUENCE [LARGE SCALE GENOMIC DNA]</scope>
    <source>
        <strain evidence="2 3">DSM 15388</strain>
    </source>
</reference>
<sequence length="29" mass="3483">MDQTDIWMMGVIASGFILYFFTLYFSKQE</sequence>
<gene>
    <name evidence="2" type="ORF">BCF53_107110</name>
</gene>
<evidence type="ECO:0000313" key="2">
    <source>
        <dbReference type="EMBL" id="TCS41096.1"/>
    </source>
</evidence>
<evidence type="ECO:0000256" key="1">
    <source>
        <dbReference type="SAM" id="Phobius"/>
    </source>
</evidence>
<accession>A0A4V2UJR1</accession>
<keyword evidence="1" id="KW-1133">Transmembrane helix</keyword>
<keyword evidence="1" id="KW-0472">Membrane</keyword>
<feature type="transmembrane region" description="Helical" evidence="1">
    <location>
        <begin position="6"/>
        <end position="25"/>
    </location>
</feature>
<protein>
    <submittedName>
        <fullName evidence="2">Uncharacterized protein</fullName>
    </submittedName>
</protein>
<proteinExistence type="predicted"/>